<proteinExistence type="predicted"/>
<keyword evidence="3" id="KW-1185">Reference proteome</keyword>
<comment type="caution">
    <text evidence="2">The sequence shown here is derived from an EMBL/GenBank/DDBJ whole genome shotgun (WGS) entry which is preliminary data.</text>
</comment>
<evidence type="ECO:0000313" key="1">
    <source>
        <dbReference type="EMBL" id="GBN65076.1"/>
    </source>
</evidence>
<dbReference type="Proteomes" id="UP000499080">
    <property type="component" value="Unassembled WGS sequence"/>
</dbReference>
<organism evidence="2 3">
    <name type="scientific">Araneus ventricosus</name>
    <name type="common">Orbweaver spider</name>
    <name type="synonym">Epeira ventricosa</name>
    <dbReference type="NCBI Taxonomy" id="182803"/>
    <lineage>
        <taxon>Eukaryota</taxon>
        <taxon>Metazoa</taxon>
        <taxon>Ecdysozoa</taxon>
        <taxon>Arthropoda</taxon>
        <taxon>Chelicerata</taxon>
        <taxon>Arachnida</taxon>
        <taxon>Araneae</taxon>
        <taxon>Araneomorphae</taxon>
        <taxon>Entelegynae</taxon>
        <taxon>Araneoidea</taxon>
        <taxon>Araneidae</taxon>
        <taxon>Araneus</taxon>
    </lineage>
</organism>
<name>A0A4Y2QP14_ARAVE</name>
<evidence type="ECO:0000313" key="3">
    <source>
        <dbReference type="Proteomes" id="UP000499080"/>
    </source>
</evidence>
<dbReference type="AlphaFoldDB" id="A0A4Y2QP14"/>
<protein>
    <submittedName>
        <fullName evidence="2">Uncharacterized protein</fullName>
    </submittedName>
</protein>
<sequence length="114" mass="13555">MEYFVLDSRIIQKFTKHYATKEVIHLTEKLVTYQKWLNALITQMLVFQSAFDQACHSWPFLHHSFSDLVNQVWDLYRSPTRLPVFGSQQHGCTLLVEDYREFMYSMCDSIINLA</sequence>
<dbReference type="EMBL" id="BGPR01014411">
    <property type="protein sequence ID" value="GBN65076.1"/>
    <property type="molecule type" value="Genomic_DNA"/>
</dbReference>
<reference evidence="2 3" key="1">
    <citation type="journal article" date="2019" name="Sci. Rep.">
        <title>Orb-weaving spider Araneus ventricosus genome elucidates the spidroin gene catalogue.</title>
        <authorList>
            <person name="Kono N."/>
            <person name="Nakamura H."/>
            <person name="Ohtoshi R."/>
            <person name="Moran D.A.P."/>
            <person name="Shinohara A."/>
            <person name="Yoshida Y."/>
            <person name="Fujiwara M."/>
            <person name="Mori M."/>
            <person name="Tomita M."/>
            <person name="Arakawa K."/>
        </authorList>
    </citation>
    <scope>NUCLEOTIDE SEQUENCE [LARGE SCALE GENOMIC DNA]</scope>
</reference>
<accession>A0A4Y2QP14</accession>
<dbReference type="InterPro" id="IPR024077">
    <property type="entry name" value="Neurolysin/TOP_dom2"/>
</dbReference>
<dbReference type="SUPFAM" id="SSF55486">
    <property type="entry name" value="Metalloproteases ('zincins'), catalytic domain"/>
    <property type="match status" value="1"/>
</dbReference>
<dbReference type="Gene3D" id="1.10.1370.10">
    <property type="entry name" value="Neurolysin, domain 3"/>
    <property type="match status" value="1"/>
</dbReference>
<dbReference type="EMBL" id="BGPR01014418">
    <property type="protein sequence ID" value="GBN65104.1"/>
    <property type="molecule type" value="Genomic_DNA"/>
</dbReference>
<gene>
    <name evidence="2" type="ORF">AVEN_29302_1</name>
    <name evidence="1" type="ORF">AVEN_71146_1</name>
</gene>
<evidence type="ECO:0000313" key="2">
    <source>
        <dbReference type="EMBL" id="GBN65104.1"/>
    </source>
</evidence>